<gene>
    <name evidence="1" type="ORF">NE237_029624</name>
</gene>
<keyword evidence="2" id="KW-1185">Reference proteome</keyword>
<evidence type="ECO:0000313" key="2">
    <source>
        <dbReference type="Proteomes" id="UP001141806"/>
    </source>
</evidence>
<dbReference type="Gene3D" id="2.30.31.10">
    <property type="entry name" value="Transcriptional Coactivator Pc4, Chain A"/>
    <property type="match status" value="1"/>
</dbReference>
<evidence type="ECO:0000313" key="1">
    <source>
        <dbReference type="EMBL" id="KAJ4952792.1"/>
    </source>
</evidence>
<dbReference type="EMBL" id="JAMYWD010000012">
    <property type="protein sequence ID" value="KAJ4952792.1"/>
    <property type="molecule type" value="Genomic_DNA"/>
</dbReference>
<accession>A0A9Q0GRJ3</accession>
<comment type="caution">
    <text evidence="1">The sequence shown here is derived from an EMBL/GenBank/DDBJ whole genome shotgun (WGS) entry which is preliminary data.</text>
</comment>
<organism evidence="1 2">
    <name type="scientific">Protea cynaroides</name>
    <dbReference type="NCBI Taxonomy" id="273540"/>
    <lineage>
        <taxon>Eukaryota</taxon>
        <taxon>Viridiplantae</taxon>
        <taxon>Streptophyta</taxon>
        <taxon>Embryophyta</taxon>
        <taxon>Tracheophyta</taxon>
        <taxon>Spermatophyta</taxon>
        <taxon>Magnoliopsida</taxon>
        <taxon>Proteales</taxon>
        <taxon>Proteaceae</taxon>
        <taxon>Protea</taxon>
    </lineage>
</organism>
<proteinExistence type="predicted"/>
<protein>
    <submittedName>
        <fullName evidence="1">Uncharacterized protein</fullName>
    </submittedName>
</protein>
<dbReference type="GO" id="GO:0003677">
    <property type="term" value="F:DNA binding"/>
    <property type="evidence" value="ECO:0007669"/>
    <property type="project" value="InterPro"/>
</dbReference>
<dbReference type="InterPro" id="IPR009044">
    <property type="entry name" value="ssDNA-bd_transcriptional_reg"/>
</dbReference>
<name>A0A9Q0GRJ3_9MAGN</name>
<reference evidence="1" key="1">
    <citation type="journal article" date="2023" name="Plant J.">
        <title>The genome of the king protea, Protea cynaroides.</title>
        <authorList>
            <person name="Chang J."/>
            <person name="Duong T.A."/>
            <person name="Schoeman C."/>
            <person name="Ma X."/>
            <person name="Roodt D."/>
            <person name="Barker N."/>
            <person name="Li Z."/>
            <person name="Van de Peer Y."/>
            <person name="Mizrachi E."/>
        </authorList>
    </citation>
    <scope>NUCLEOTIDE SEQUENCE</scope>
    <source>
        <tissue evidence="1">Young leaves</tissue>
    </source>
</reference>
<dbReference type="GO" id="GO:0006355">
    <property type="term" value="P:regulation of DNA-templated transcription"/>
    <property type="evidence" value="ECO:0007669"/>
    <property type="project" value="InterPro"/>
</dbReference>
<dbReference type="OrthoDB" id="511009at2759"/>
<dbReference type="Proteomes" id="UP001141806">
    <property type="component" value="Unassembled WGS sequence"/>
</dbReference>
<sequence length="111" mass="12771">MDWRLRRKKRQQNWMNHCTSSPTLRFIVFGGSNRVPSVNPSKSINSEKPTAEDRFLGLHERQRKAALTVEPRPLEFATLDVYLTFCWFISGAFKLSKEGFVLLQFAPAVAV</sequence>
<dbReference type="AlphaFoldDB" id="A0A9Q0GRJ3"/>